<protein>
    <submittedName>
        <fullName evidence="1">Ribonuclease</fullName>
    </submittedName>
</protein>
<dbReference type="Pfam" id="PF03993">
    <property type="entry name" value="DUF349"/>
    <property type="match status" value="3"/>
</dbReference>
<dbReference type="AlphaFoldDB" id="A0A243WD76"/>
<comment type="caution">
    <text evidence="1">The sequence shown here is derived from an EMBL/GenBank/DDBJ whole genome shotgun (WGS) entry which is preliminary data.</text>
</comment>
<sequence length="432" mass="50481">MEQNDHLLAEARRYGYIQGDQVWLRAFMDLPARQVGQVKESEEASLHYFAHRFETFRAKVEDLLQKIEESENKGSFLMKALHLKEQVATYDGLGDFESLHRRLSEAEDAIRVTIVRNREKNLATKINLIQEAEALRNSLDWQTAGEQLKEVRQAWIKTGPVEKQLTEELEGRFHRAVEDFYVKKKEFLAEKKQMVNRVYDRYRDLIHKSEALQNSDEFEETTKKLKQLQQDWKEVGGTLPRKQANDLWTRFRAAHNHFFERLKVHINTRRTEPTPGDDNLSRKRALVAEAEALLNRPMGEAVARAKELQAAWKKVGPVRGEESDRVWEQFILACDKVFEMSALEHFIRKRQAGGNEVGSPEEQVTNRIQALRDFIKYDKQEQEVLEENLGKLSSAPSNDAFRTMLQGKIRAFQRKIRTKNDLIELLRKRLPA</sequence>
<keyword evidence="2" id="KW-1185">Reference proteome</keyword>
<reference evidence="1 2" key="1">
    <citation type="submission" date="2017-01" db="EMBL/GenBank/DDBJ databases">
        <title>A new Hymenobacter.</title>
        <authorList>
            <person name="Liang Y."/>
            <person name="Feng F."/>
        </authorList>
    </citation>
    <scope>NUCLEOTIDE SEQUENCE [LARGE SCALE GENOMIC DNA]</scope>
    <source>
        <strain evidence="1">MIMBbqt21</strain>
    </source>
</reference>
<dbReference type="EMBL" id="MTSE01000006">
    <property type="protein sequence ID" value="OUJ73395.1"/>
    <property type="molecule type" value="Genomic_DNA"/>
</dbReference>
<dbReference type="Proteomes" id="UP000194873">
    <property type="component" value="Unassembled WGS sequence"/>
</dbReference>
<evidence type="ECO:0000313" key="1">
    <source>
        <dbReference type="EMBL" id="OUJ73395.1"/>
    </source>
</evidence>
<dbReference type="RefSeq" id="WP_086594584.1">
    <property type="nucleotide sequence ID" value="NZ_MTSE01000006.1"/>
</dbReference>
<name>A0A243WD76_9BACT</name>
<accession>A0A243WD76</accession>
<evidence type="ECO:0000313" key="2">
    <source>
        <dbReference type="Proteomes" id="UP000194873"/>
    </source>
</evidence>
<organism evidence="1 2">
    <name type="scientific">Hymenobacter crusticola</name>
    <dbReference type="NCBI Taxonomy" id="1770526"/>
    <lineage>
        <taxon>Bacteria</taxon>
        <taxon>Pseudomonadati</taxon>
        <taxon>Bacteroidota</taxon>
        <taxon>Cytophagia</taxon>
        <taxon>Cytophagales</taxon>
        <taxon>Hymenobacteraceae</taxon>
        <taxon>Hymenobacter</taxon>
    </lineage>
</organism>
<proteinExistence type="predicted"/>
<gene>
    <name evidence="1" type="ORF">BXP70_13340</name>
</gene>
<dbReference type="OrthoDB" id="977295at2"/>
<dbReference type="InterPro" id="IPR007139">
    <property type="entry name" value="DUF349"/>
</dbReference>